<keyword evidence="1" id="KW-1133">Transmembrane helix</keyword>
<proteinExistence type="predicted"/>
<keyword evidence="3" id="KW-1185">Reference proteome</keyword>
<name>A0A7W2FDX0_9BURK</name>
<evidence type="ECO:0000256" key="1">
    <source>
        <dbReference type="SAM" id="Phobius"/>
    </source>
</evidence>
<protein>
    <submittedName>
        <fullName evidence="2">Paraquat-inducible protein A</fullName>
    </submittedName>
</protein>
<gene>
    <name evidence="2" type="ORF">H3H39_23000</name>
</gene>
<feature type="transmembrane region" description="Helical" evidence="1">
    <location>
        <begin position="96"/>
        <end position="122"/>
    </location>
</feature>
<dbReference type="EMBL" id="JACEZU010000013">
    <property type="protein sequence ID" value="MBA5689923.1"/>
    <property type="molecule type" value="Genomic_DNA"/>
</dbReference>
<feature type="transmembrane region" description="Helical" evidence="1">
    <location>
        <begin position="48"/>
        <end position="72"/>
    </location>
</feature>
<accession>A0A7W2FDX0</accession>
<dbReference type="Proteomes" id="UP000573499">
    <property type="component" value="Unassembled WGS sequence"/>
</dbReference>
<comment type="caution">
    <text evidence="2">The sequence shown here is derived from an EMBL/GenBank/DDBJ whole genome shotgun (WGS) entry which is preliminary data.</text>
</comment>
<feature type="transmembrane region" description="Helical" evidence="1">
    <location>
        <begin position="171"/>
        <end position="187"/>
    </location>
</feature>
<dbReference type="InterPro" id="IPR007498">
    <property type="entry name" value="PqiA-like"/>
</dbReference>
<feature type="transmembrane region" description="Helical" evidence="1">
    <location>
        <begin position="143"/>
        <end position="165"/>
    </location>
</feature>
<reference evidence="2 3" key="1">
    <citation type="submission" date="2020-07" db="EMBL/GenBank/DDBJ databases">
        <title>Novel species isolated from subtropical streams in China.</title>
        <authorList>
            <person name="Lu H."/>
        </authorList>
    </citation>
    <scope>NUCLEOTIDE SEQUENCE [LARGE SCALE GENOMIC DNA]</scope>
    <source>
        <strain evidence="2 3">LX47W</strain>
    </source>
</reference>
<sequence>MKIFPNLVVCEHCDSVYRRPTLAPREAAHCTRCDAVLYRASHLDLDRWLALTVATAIVFAIANLCPVIRISMQGLHNEATLWQSAAALAHGPAAPIALPAALAIIVAPLLQISLLAWILVHARAARRAPGFARAMRMLVAMRPWSMVEVGMLSILVAVIKLAGIVQVTPGAGIWATAGLMVLLPLIANRDIHWLWHLTEPATSGKAGHP</sequence>
<evidence type="ECO:0000313" key="2">
    <source>
        <dbReference type="EMBL" id="MBA5689923.1"/>
    </source>
</evidence>
<keyword evidence="1" id="KW-0812">Transmembrane</keyword>
<evidence type="ECO:0000313" key="3">
    <source>
        <dbReference type="Proteomes" id="UP000573499"/>
    </source>
</evidence>
<dbReference type="RefSeq" id="WP_182156720.1">
    <property type="nucleotide sequence ID" value="NZ_JACEZU010000013.1"/>
</dbReference>
<keyword evidence="1" id="KW-0472">Membrane</keyword>
<organism evidence="2 3">
    <name type="scientific">Rugamonas apoptosis</name>
    <dbReference type="NCBI Taxonomy" id="2758570"/>
    <lineage>
        <taxon>Bacteria</taxon>
        <taxon>Pseudomonadati</taxon>
        <taxon>Pseudomonadota</taxon>
        <taxon>Betaproteobacteria</taxon>
        <taxon>Burkholderiales</taxon>
        <taxon>Oxalobacteraceae</taxon>
        <taxon>Telluria group</taxon>
        <taxon>Rugamonas</taxon>
    </lineage>
</organism>
<dbReference type="Pfam" id="PF04403">
    <property type="entry name" value="PqiA"/>
    <property type="match status" value="1"/>
</dbReference>
<dbReference type="AlphaFoldDB" id="A0A7W2FDX0"/>